<dbReference type="RefSeq" id="WP_021690600.1">
    <property type="nucleotide sequence ID" value="NZ_BASZ01000006.1"/>
</dbReference>
<dbReference type="EMBL" id="BASZ01000006">
    <property type="protein sequence ID" value="GAD49695.1"/>
    <property type="molecule type" value="Genomic_DNA"/>
</dbReference>
<dbReference type="eggNOG" id="COG4313">
    <property type="taxonomic scope" value="Bacteria"/>
</dbReference>
<sequence length="315" mass="33812">MKHMLIALPIALLTATPAFACSSCGCNLTSDWLSQGLVAQPGTTIGLRYDYVPQTELRSGTDVVDRSTIPLPTTREIEQNTYNQYLTLSVDHAFNAKWAVNAQLPFVLRPHRTIAEGDTDQSYSRTNGLGDARFSVRFQGFGGAGITGVQLGLKLPTGGFHQNFRTGPAAGGQVDRGLQPGTGTTDLTVGAYHFGKLSGAFDYILQAQGDVPLTSREDFKPGAAGTFSAGVNYTGWKGITPQLQLNLRLAAKDSGINSDRENSGGEQLYLSPGLSANLSSHISAYGIVQLPLYNHVNGYQLAPKYTLSFGLLYRM</sequence>
<feature type="signal peptide" evidence="1">
    <location>
        <begin position="1"/>
        <end position="20"/>
    </location>
</feature>
<keyword evidence="3" id="KW-1185">Reference proteome</keyword>
<name>U2YLY5_9SPHN</name>
<proteinExistence type="predicted"/>
<dbReference type="KEGG" id="ntd:EGO55_18720"/>
<organism evidence="2 3">
    <name type="scientific">Caenibius tardaugens NBRC 16725</name>
    <dbReference type="NCBI Taxonomy" id="1219035"/>
    <lineage>
        <taxon>Bacteria</taxon>
        <taxon>Pseudomonadati</taxon>
        <taxon>Pseudomonadota</taxon>
        <taxon>Alphaproteobacteria</taxon>
        <taxon>Sphingomonadales</taxon>
        <taxon>Erythrobacteraceae</taxon>
        <taxon>Caenibius</taxon>
    </lineage>
</organism>
<protein>
    <recommendedName>
        <fullName evidence="4">Transporter</fullName>
    </recommendedName>
</protein>
<dbReference type="OrthoDB" id="5450709at2"/>
<reference evidence="2 3" key="1">
    <citation type="submission" date="2013-09" db="EMBL/GenBank/DDBJ databases">
        <title>Whole genome shotgun sequence of Novosphingobium tardaugens NBRC 16725.</title>
        <authorList>
            <person name="Isaki S."/>
            <person name="Hosoyama A."/>
            <person name="Tsuchikane K."/>
            <person name="Katsumata H."/>
            <person name="Ando Y."/>
            <person name="Yamazaki S."/>
            <person name="Fujita N."/>
        </authorList>
    </citation>
    <scope>NUCLEOTIDE SEQUENCE [LARGE SCALE GENOMIC DNA]</scope>
    <source>
        <strain evidence="2 3">NBRC 16725</strain>
    </source>
</reference>
<dbReference type="Proteomes" id="UP000016568">
    <property type="component" value="Unassembled WGS sequence"/>
</dbReference>
<gene>
    <name evidence="2" type="ORF">NT2_06_01350</name>
</gene>
<evidence type="ECO:0000313" key="3">
    <source>
        <dbReference type="Proteomes" id="UP000016568"/>
    </source>
</evidence>
<evidence type="ECO:0000313" key="2">
    <source>
        <dbReference type="EMBL" id="GAD49695.1"/>
    </source>
</evidence>
<keyword evidence="1" id="KW-0732">Signal</keyword>
<accession>U2YLY5</accession>
<evidence type="ECO:0008006" key="4">
    <source>
        <dbReference type="Google" id="ProtNLM"/>
    </source>
</evidence>
<comment type="caution">
    <text evidence="2">The sequence shown here is derived from an EMBL/GenBank/DDBJ whole genome shotgun (WGS) entry which is preliminary data.</text>
</comment>
<feature type="chain" id="PRO_5030177754" description="Transporter" evidence="1">
    <location>
        <begin position="21"/>
        <end position="315"/>
    </location>
</feature>
<dbReference type="AlphaFoldDB" id="U2YLY5"/>
<evidence type="ECO:0000256" key="1">
    <source>
        <dbReference type="SAM" id="SignalP"/>
    </source>
</evidence>
<dbReference type="PROSITE" id="PS51257">
    <property type="entry name" value="PROKAR_LIPOPROTEIN"/>
    <property type="match status" value="1"/>
</dbReference>